<protein>
    <recommendedName>
        <fullName evidence="3">DUF2533 family protein</fullName>
    </recommendedName>
</protein>
<evidence type="ECO:0000313" key="1">
    <source>
        <dbReference type="EMBL" id="CAG9611843.1"/>
    </source>
</evidence>
<organism evidence="1 2">
    <name type="scientific">Bacillus rhizoplanae</name>
    <dbReference type="NCBI Taxonomy" id="2880966"/>
    <lineage>
        <taxon>Bacteria</taxon>
        <taxon>Bacillati</taxon>
        <taxon>Bacillota</taxon>
        <taxon>Bacilli</taxon>
        <taxon>Bacillales</taxon>
        <taxon>Bacillaceae</taxon>
        <taxon>Bacillus</taxon>
    </lineage>
</organism>
<gene>
    <name evidence="1" type="ORF">BACCIP111899_01015</name>
</gene>
<dbReference type="Pfam" id="PF10752">
    <property type="entry name" value="DUF2533"/>
    <property type="match status" value="1"/>
</dbReference>
<keyword evidence="2" id="KW-1185">Reference proteome</keyword>
<dbReference type="Proteomes" id="UP000789423">
    <property type="component" value="Unassembled WGS sequence"/>
</dbReference>
<comment type="caution">
    <text evidence="1">The sequence shown here is derived from an EMBL/GenBank/DDBJ whole genome shotgun (WGS) entry which is preliminary data.</text>
</comment>
<dbReference type="InterPro" id="IPR019688">
    <property type="entry name" value="DUF2533"/>
</dbReference>
<evidence type="ECO:0000313" key="2">
    <source>
        <dbReference type="Proteomes" id="UP000789423"/>
    </source>
</evidence>
<dbReference type="EMBL" id="CAKJTI010000003">
    <property type="protein sequence ID" value="CAG9611843.1"/>
    <property type="molecule type" value="Genomic_DNA"/>
</dbReference>
<proteinExistence type="predicted"/>
<reference evidence="1 2" key="1">
    <citation type="submission" date="2021-10" db="EMBL/GenBank/DDBJ databases">
        <authorList>
            <person name="Criscuolo A."/>
        </authorList>
    </citation>
    <scope>NUCLEOTIDE SEQUENCE [LARGE SCALE GENOMIC DNA]</scope>
    <source>
        <strain evidence="2">CIP 111899</strain>
    </source>
</reference>
<evidence type="ECO:0008006" key="3">
    <source>
        <dbReference type="Google" id="ProtNLM"/>
    </source>
</evidence>
<dbReference type="RefSeq" id="WP_230574080.1">
    <property type="nucleotide sequence ID" value="NZ_CAKJTI010000003.1"/>
</dbReference>
<accession>A0ABM8Y7X5</accession>
<name>A0ABM8Y7X5_9BACI</name>
<sequence>MEVHAAITAHSRKQNEVVKAFLQLEAQREAAIEAAVSLASNGKPFSVDVINMVTKQINGLAKNGIAPQRKIVTEEMVMEYVGRLQEKEGR</sequence>